<gene>
    <name evidence="1" type="ORF">A8M32_04240</name>
</gene>
<dbReference type="Gene3D" id="3.10.100.10">
    <property type="entry name" value="Mannose-Binding Protein A, subunit A"/>
    <property type="match status" value="1"/>
</dbReference>
<dbReference type="AlphaFoldDB" id="A0A1E3VG95"/>
<accession>A0A1E3VG95</accession>
<keyword evidence="2" id="KW-1185">Reference proteome</keyword>
<dbReference type="InterPro" id="IPR016186">
    <property type="entry name" value="C-type_lectin-like/link_sf"/>
</dbReference>
<dbReference type="InterPro" id="IPR016187">
    <property type="entry name" value="CTDL_fold"/>
</dbReference>
<dbReference type="Proteomes" id="UP000094342">
    <property type="component" value="Unassembled WGS sequence"/>
</dbReference>
<dbReference type="SUPFAM" id="SSF56436">
    <property type="entry name" value="C-type lectin-like"/>
    <property type="match status" value="1"/>
</dbReference>
<dbReference type="RefSeq" id="WP_069457169.1">
    <property type="nucleotide sequence ID" value="NZ_CP034910.1"/>
</dbReference>
<evidence type="ECO:0000313" key="2">
    <source>
        <dbReference type="Proteomes" id="UP000094342"/>
    </source>
</evidence>
<comment type="caution">
    <text evidence="1">The sequence shown here is derived from an EMBL/GenBank/DDBJ whole genome shotgun (WGS) entry which is preliminary data.</text>
</comment>
<name>A0A1E3VG95_9HYPH</name>
<organism evidence="1 2">
    <name type="scientific">Sinorhizobium alkalisoli</name>
    <dbReference type="NCBI Taxonomy" id="1752398"/>
    <lineage>
        <taxon>Bacteria</taxon>
        <taxon>Pseudomonadati</taxon>
        <taxon>Pseudomonadota</taxon>
        <taxon>Alphaproteobacteria</taxon>
        <taxon>Hyphomicrobiales</taxon>
        <taxon>Rhizobiaceae</taxon>
        <taxon>Sinorhizobium/Ensifer group</taxon>
        <taxon>Sinorhizobium</taxon>
    </lineage>
</organism>
<dbReference type="OrthoDB" id="3078267at2"/>
<dbReference type="STRING" id="1752398.A8M32_04240"/>
<proteinExistence type="predicted"/>
<sequence length="208" mass="21321">MKRRLVFVAAALACSVLAARAQDTSMSFFVTSVNPGEGGDLGGLPGADAHCSALAAASGSTGKTWRAYLSTDRENAKDRIGTGPWYNAKGERIADDVASLHGGGNNISKQTALNEKGEVIPGRGDNPNRHDILTGSLPDGTAAPETCGNWTMGGAEGAAIVGHSDRTGLDDSAAAKSWNSSHSTRGGCTLEAFRSTGGDGLFYCFAAN</sequence>
<evidence type="ECO:0000313" key="1">
    <source>
        <dbReference type="EMBL" id="ODR92603.1"/>
    </source>
</evidence>
<reference evidence="2" key="1">
    <citation type="submission" date="2016-05" db="EMBL/GenBank/DDBJ databases">
        <authorList>
            <person name="Li Y."/>
        </authorList>
    </citation>
    <scope>NUCLEOTIDE SEQUENCE [LARGE SCALE GENOMIC DNA]</scope>
    <source>
        <strain evidence="2">YIC4027</strain>
    </source>
</reference>
<dbReference type="EMBL" id="LYBW01000042">
    <property type="protein sequence ID" value="ODR92603.1"/>
    <property type="molecule type" value="Genomic_DNA"/>
</dbReference>
<protein>
    <submittedName>
        <fullName evidence="1">Uncharacterized protein</fullName>
    </submittedName>
</protein>